<dbReference type="KEGG" id="dmm:dnm_018590"/>
<feature type="coiled-coil region" evidence="1">
    <location>
        <begin position="161"/>
        <end position="199"/>
    </location>
</feature>
<protein>
    <submittedName>
        <fullName evidence="3">Uncharacterized protein</fullName>
    </submittedName>
</protein>
<dbReference type="RefSeq" id="WP_207681735.1">
    <property type="nucleotide sequence ID" value="NZ_CP061800.1"/>
</dbReference>
<dbReference type="Proteomes" id="UP000663722">
    <property type="component" value="Chromosome"/>
</dbReference>
<keyword evidence="1" id="KW-0175">Coiled coil</keyword>
<dbReference type="EMBL" id="CP061800">
    <property type="protein sequence ID" value="QTA85844.1"/>
    <property type="molecule type" value="Genomic_DNA"/>
</dbReference>
<evidence type="ECO:0000256" key="2">
    <source>
        <dbReference type="SAM" id="MobiDB-lite"/>
    </source>
</evidence>
<dbReference type="AlphaFoldDB" id="A0A975GLP4"/>
<dbReference type="Gene3D" id="1.20.120.20">
    <property type="entry name" value="Apolipoprotein"/>
    <property type="match status" value="1"/>
</dbReference>
<evidence type="ECO:0000256" key="1">
    <source>
        <dbReference type="SAM" id="Coils"/>
    </source>
</evidence>
<name>A0A975GLP4_9BACT</name>
<gene>
    <name evidence="3" type="ORF">dnm_018590</name>
</gene>
<sequence>MGDEIKIVHSKEEFEKIQRIKAKYPEPDAPDPAEGDVSEQETELTDNDDQIRKEQTMAEKKEAPQEEKPQKAAGETKNDEKNLSEDSKFASALLQHLNATRMTAGQLDLLIQKLELQFDQLVHGNLVGQLKQTDEYTFAKEYLDMEIQPMKDVIERMKKMVAALQNKQLTLSDDLLEAKEEMDNKLLEAKKEVNNEVERRVKTISTKIDDEIQRTKRTIDEQGRGLRNELVDSMKKERKSAEDELKDIRGKFETDTGKLKESLTDLIRQEREKLEKETQKMSKEAFEMKEKVQQSLRTLSEYLVLVIDAAGVHDKIEKLSYDKTLEEMTTINL</sequence>
<dbReference type="SUPFAM" id="SSF58113">
    <property type="entry name" value="Apolipoprotein A-I"/>
    <property type="match status" value="1"/>
</dbReference>
<accession>A0A975GLP4</accession>
<feature type="region of interest" description="Disordered" evidence="2">
    <location>
        <begin position="23"/>
        <end position="84"/>
    </location>
</feature>
<feature type="compositionally biased region" description="Acidic residues" evidence="2">
    <location>
        <begin position="28"/>
        <end position="48"/>
    </location>
</feature>
<reference evidence="3" key="1">
    <citation type="journal article" date="2021" name="Microb. Physiol.">
        <title>Proteogenomic Insights into the Physiology of Marine, Sulfate-Reducing, Filamentous Desulfonema limicola and Desulfonema magnum.</title>
        <authorList>
            <person name="Schnaars V."/>
            <person name="Wohlbrand L."/>
            <person name="Scheve S."/>
            <person name="Hinrichs C."/>
            <person name="Reinhardt R."/>
            <person name="Rabus R."/>
        </authorList>
    </citation>
    <scope>NUCLEOTIDE SEQUENCE</scope>
    <source>
        <strain evidence="3">4be13</strain>
    </source>
</reference>
<feature type="compositionally biased region" description="Basic and acidic residues" evidence="2">
    <location>
        <begin position="49"/>
        <end position="84"/>
    </location>
</feature>
<organism evidence="3 4">
    <name type="scientific">Desulfonema magnum</name>
    <dbReference type="NCBI Taxonomy" id="45655"/>
    <lineage>
        <taxon>Bacteria</taxon>
        <taxon>Pseudomonadati</taxon>
        <taxon>Thermodesulfobacteriota</taxon>
        <taxon>Desulfobacteria</taxon>
        <taxon>Desulfobacterales</taxon>
        <taxon>Desulfococcaceae</taxon>
        <taxon>Desulfonema</taxon>
    </lineage>
</organism>
<feature type="coiled-coil region" evidence="1">
    <location>
        <begin position="231"/>
        <end position="291"/>
    </location>
</feature>
<evidence type="ECO:0000313" key="4">
    <source>
        <dbReference type="Proteomes" id="UP000663722"/>
    </source>
</evidence>
<proteinExistence type="predicted"/>
<keyword evidence="4" id="KW-1185">Reference proteome</keyword>
<evidence type="ECO:0000313" key="3">
    <source>
        <dbReference type="EMBL" id="QTA85844.1"/>
    </source>
</evidence>